<dbReference type="Gene3D" id="3.60.21.10">
    <property type="match status" value="1"/>
</dbReference>
<proteinExistence type="predicted"/>
<evidence type="ECO:0000256" key="1">
    <source>
        <dbReference type="SAM" id="SignalP"/>
    </source>
</evidence>
<dbReference type="PANTHER" id="PTHR43143">
    <property type="entry name" value="METALLOPHOSPHOESTERASE, CALCINEURIN SUPERFAMILY"/>
    <property type="match status" value="1"/>
</dbReference>
<keyword evidence="1" id="KW-0732">Signal</keyword>
<dbReference type="InterPro" id="IPR051918">
    <property type="entry name" value="STPP_CPPED1"/>
</dbReference>
<dbReference type="Proteomes" id="UP000222106">
    <property type="component" value="Unassembled WGS sequence"/>
</dbReference>
<feature type="chain" id="PRO_5039147127" evidence="1">
    <location>
        <begin position="28"/>
        <end position="527"/>
    </location>
</feature>
<protein>
    <submittedName>
        <fullName evidence="2">Uncharacterized protein DUF4073</fullName>
    </submittedName>
</protein>
<dbReference type="InterPro" id="IPR029052">
    <property type="entry name" value="Metallo-depent_PP-like"/>
</dbReference>
<dbReference type="SUPFAM" id="SSF56300">
    <property type="entry name" value="Metallo-dependent phosphatases"/>
    <property type="match status" value="1"/>
</dbReference>
<reference evidence="2 3" key="1">
    <citation type="submission" date="2017-10" db="EMBL/GenBank/DDBJ databases">
        <title>Sequencing the genomes of 1000 actinobacteria strains.</title>
        <authorList>
            <person name="Klenk H.-P."/>
        </authorList>
    </citation>
    <scope>NUCLEOTIDE SEQUENCE [LARGE SCALE GENOMIC DNA]</scope>
    <source>
        <strain evidence="2 3">DSM 21838</strain>
    </source>
</reference>
<dbReference type="RefSeq" id="WP_143426977.1">
    <property type="nucleotide sequence ID" value="NZ_PDJI01000004.1"/>
</dbReference>
<dbReference type="Gene3D" id="2.60.120.200">
    <property type="match status" value="1"/>
</dbReference>
<accession>A0A2A9EMP8</accession>
<dbReference type="PANTHER" id="PTHR43143:SF1">
    <property type="entry name" value="SERINE_THREONINE-PROTEIN PHOSPHATASE CPPED1"/>
    <property type="match status" value="1"/>
</dbReference>
<dbReference type="OrthoDB" id="9812856at2"/>
<dbReference type="EMBL" id="PDJI01000004">
    <property type="protein sequence ID" value="PFG39510.1"/>
    <property type="molecule type" value="Genomic_DNA"/>
</dbReference>
<keyword evidence="3" id="KW-1185">Reference proteome</keyword>
<gene>
    <name evidence="2" type="ORF">ATJ97_2016</name>
</gene>
<organism evidence="2 3">
    <name type="scientific">Georgenia soli</name>
    <dbReference type="NCBI Taxonomy" id="638953"/>
    <lineage>
        <taxon>Bacteria</taxon>
        <taxon>Bacillati</taxon>
        <taxon>Actinomycetota</taxon>
        <taxon>Actinomycetes</taxon>
        <taxon>Micrococcales</taxon>
        <taxon>Bogoriellaceae</taxon>
        <taxon>Georgenia</taxon>
    </lineage>
</organism>
<evidence type="ECO:0000313" key="2">
    <source>
        <dbReference type="EMBL" id="PFG39510.1"/>
    </source>
</evidence>
<sequence>MRQQHRRLVVTLSALALVGLSSFTAASAEPGRGAERLGKDAVPLTRTTLWSENFESVQTPTGFTHNAPRGWSIHNSDFTTGEARWAGWAFTNVRDWTWAVGTDQRHYFTRGHRTFAVVESQHQRLAERDRMTTALRSPEISVHKHDVVELRFDSHYRQGEAPQHAAVSVSFDGGSAQELSRYTADKFSSHEVLAVEVPDGARKATFSWSYNDSQNDWWWAVDNIEVAEPMGEVQGEPYAAVDVISDVQGAIEEYKSAVGQLNAMPDPAGAMVVNGDYVDLGTEELYDEFADAAQEVPHASGRTYYTIGNHEMYGPEGSETYIDRYLEFTGQENVWREEVVDGVPIILVNTEYYSDVDRGGVEPYVKISDEQLGWLDSRLEHWAKQGTPALVFNHQILPDTVSGSYSSWNQNDYYDLEAFAEVVGKYSNVVFFTSHTHMSLELEDWWGRYRADGTDNRLGFPVVNSGAITYNAVPNGGDHQGKRLEGEHSTGLRVKVFEDRVRVEAWDFVGGEMIKYVDLPTPARNRA</sequence>
<comment type="caution">
    <text evidence="2">The sequence shown here is derived from an EMBL/GenBank/DDBJ whole genome shotgun (WGS) entry which is preliminary data.</text>
</comment>
<evidence type="ECO:0000313" key="3">
    <source>
        <dbReference type="Proteomes" id="UP000222106"/>
    </source>
</evidence>
<feature type="signal peptide" evidence="1">
    <location>
        <begin position="1"/>
        <end position="27"/>
    </location>
</feature>
<dbReference type="AlphaFoldDB" id="A0A2A9EMP8"/>
<name>A0A2A9EMP8_9MICO</name>